<dbReference type="GO" id="GO:0047936">
    <property type="term" value="F:glucose 1-dehydrogenase [NAD(P)+] activity"/>
    <property type="evidence" value="ECO:0007669"/>
    <property type="project" value="UniProtKB-EC"/>
</dbReference>
<dbReference type="PROSITE" id="PS00061">
    <property type="entry name" value="ADH_SHORT"/>
    <property type="match status" value="1"/>
</dbReference>
<dbReference type="PRINTS" id="PR00081">
    <property type="entry name" value="GDHRDH"/>
</dbReference>
<evidence type="ECO:0000313" key="5">
    <source>
        <dbReference type="EMBL" id="CUH51071.1"/>
    </source>
</evidence>
<dbReference type="InterPro" id="IPR002347">
    <property type="entry name" value="SDR_fam"/>
</dbReference>
<keyword evidence="6" id="KW-1185">Reference proteome</keyword>
<protein>
    <submittedName>
        <fullName evidence="5">Glucose 1-dehydrogenase</fullName>
        <ecNumber evidence="5">1.1.1.47</ecNumber>
    </submittedName>
</protein>
<reference evidence="5 6" key="1">
    <citation type="submission" date="2015-09" db="EMBL/GenBank/DDBJ databases">
        <authorList>
            <consortium name="Swine Surveillance"/>
        </authorList>
    </citation>
    <scope>NUCLEOTIDE SEQUENCE [LARGE SCALE GENOMIC DNA]</scope>
    <source>
        <strain evidence="5 6">CECT 7688</strain>
    </source>
</reference>
<dbReference type="InterPro" id="IPR057326">
    <property type="entry name" value="KR_dom"/>
</dbReference>
<dbReference type="PANTHER" id="PTHR43669">
    <property type="entry name" value="5-KETO-D-GLUCONATE 5-REDUCTASE"/>
    <property type="match status" value="1"/>
</dbReference>
<dbReference type="SUPFAM" id="SSF51735">
    <property type="entry name" value="NAD(P)-binding Rossmann-fold domains"/>
    <property type="match status" value="1"/>
</dbReference>
<dbReference type="Pfam" id="PF00106">
    <property type="entry name" value="adh_short"/>
    <property type="match status" value="1"/>
</dbReference>
<sequence length="270" mass="28460">MAQVTPMTETCTKGANSEDLMENWQSKTVVITGASRGIGESAARLFAEAGANVVLLARSAEAITALAEDLGPNALALSCDVANYAEVAQAIDTTVQTFGGVDVLINNAGVVEPIAHMAEADPQDWGHVIDINLKGVFHGMRAVMPVMEAAGGGTILTISSGAAHGPVEAWSHYCASKAAANMLTRCVHKEAGDKGIRAIGLSPGTVATQMQREIKASGINPVSQLDWSDHIPPEWPAKCLMWMCTEAADAWLGDEISLRDDDIRRKVGLI</sequence>
<comment type="similarity">
    <text evidence="1 3">Belongs to the short-chain dehydrogenases/reductases (SDR) family.</text>
</comment>
<evidence type="ECO:0000259" key="4">
    <source>
        <dbReference type="SMART" id="SM00822"/>
    </source>
</evidence>
<feature type="domain" description="Ketoreductase" evidence="4">
    <location>
        <begin position="27"/>
        <end position="202"/>
    </location>
</feature>
<dbReference type="STRING" id="321267.SHM7688_00504"/>
<gene>
    <name evidence="5" type="ORF">SHM7688_00504</name>
</gene>
<dbReference type="PANTHER" id="PTHR43669:SF3">
    <property type="entry name" value="ALCOHOL DEHYDROGENASE, PUTATIVE (AFU_ORTHOLOGUE AFUA_3G03445)-RELATED"/>
    <property type="match status" value="1"/>
</dbReference>
<dbReference type="EC" id="1.1.1.47" evidence="5"/>
<dbReference type="Gene3D" id="3.40.50.720">
    <property type="entry name" value="NAD(P)-binding Rossmann-like Domain"/>
    <property type="match status" value="1"/>
</dbReference>
<dbReference type="EMBL" id="CYPW01000006">
    <property type="protein sequence ID" value="CUH51071.1"/>
    <property type="molecule type" value="Genomic_DNA"/>
</dbReference>
<dbReference type="InterPro" id="IPR020904">
    <property type="entry name" value="Sc_DH/Rdtase_CS"/>
</dbReference>
<evidence type="ECO:0000256" key="2">
    <source>
        <dbReference type="ARBA" id="ARBA00023002"/>
    </source>
</evidence>
<evidence type="ECO:0000313" key="6">
    <source>
        <dbReference type="Proteomes" id="UP000054823"/>
    </source>
</evidence>
<dbReference type="AlphaFoldDB" id="A0A0P1FCB9"/>
<evidence type="ECO:0000256" key="3">
    <source>
        <dbReference type="RuleBase" id="RU000363"/>
    </source>
</evidence>
<accession>A0A0P1FCB9</accession>
<proteinExistence type="inferred from homology"/>
<evidence type="ECO:0000256" key="1">
    <source>
        <dbReference type="ARBA" id="ARBA00006484"/>
    </source>
</evidence>
<organism evidence="5 6">
    <name type="scientific">Shimia marina</name>
    <dbReference type="NCBI Taxonomy" id="321267"/>
    <lineage>
        <taxon>Bacteria</taxon>
        <taxon>Pseudomonadati</taxon>
        <taxon>Pseudomonadota</taxon>
        <taxon>Alphaproteobacteria</taxon>
        <taxon>Rhodobacterales</taxon>
        <taxon>Roseobacteraceae</taxon>
    </lineage>
</organism>
<dbReference type="SMART" id="SM00822">
    <property type="entry name" value="PKS_KR"/>
    <property type="match status" value="1"/>
</dbReference>
<dbReference type="Proteomes" id="UP000054823">
    <property type="component" value="Unassembled WGS sequence"/>
</dbReference>
<dbReference type="CDD" id="cd05233">
    <property type="entry name" value="SDR_c"/>
    <property type="match status" value="1"/>
</dbReference>
<name>A0A0P1FCB9_9RHOB</name>
<keyword evidence="2 5" id="KW-0560">Oxidoreductase</keyword>
<dbReference type="PRINTS" id="PR00080">
    <property type="entry name" value="SDRFAMILY"/>
</dbReference>
<dbReference type="FunFam" id="3.40.50.720:FF:000084">
    <property type="entry name" value="Short-chain dehydrogenase reductase"/>
    <property type="match status" value="1"/>
</dbReference>
<dbReference type="InterPro" id="IPR036291">
    <property type="entry name" value="NAD(P)-bd_dom_sf"/>
</dbReference>